<proteinExistence type="inferred from homology"/>
<dbReference type="Gene3D" id="3.40.50.1820">
    <property type="entry name" value="alpha/beta hydrolase"/>
    <property type="match status" value="1"/>
</dbReference>
<evidence type="ECO:0000256" key="1">
    <source>
        <dbReference type="ARBA" id="ARBA00022801"/>
    </source>
</evidence>
<keyword evidence="1" id="KW-0378">Hydrolase</keyword>
<evidence type="ECO:0000313" key="4">
    <source>
        <dbReference type="EMBL" id="MQL85601.1"/>
    </source>
</evidence>
<dbReference type="InterPro" id="IPR000639">
    <property type="entry name" value="Epox_hydrolase-like"/>
</dbReference>
<evidence type="ECO:0000313" key="5">
    <source>
        <dbReference type="Proteomes" id="UP000652761"/>
    </source>
</evidence>
<dbReference type="PRINTS" id="PR00412">
    <property type="entry name" value="EPOXHYDRLASE"/>
</dbReference>
<comment type="caution">
    <text evidence="4">The sequence shown here is derived from an EMBL/GenBank/DDBJ whole genome shotgun (WGS) entry which is preliminary data.</text>
</comment>
<dbReference type="OrthoDB" id="7130006at2759"/>
<feature type="domain" description="AB hydrolase-1" evidence="3">
    <location>
        <begin position="25"/>
        <end position="68"/>
    </location>
</feature>
<dbReference type="GO" id="GO:0016787">
    <property type="term" value="F:hydrolase activity"/>
    <property type="evidence" value="ECO:0007669"/>
    <property type="project" value="UniProtKB-KW"/>
</dbReference>
<organism evidence="4 5">
    <name type="scientific">Colocasia esculenta</name>
    <name type="common">Wild taro</name>
    <name type="synonym">Arum esculentum</name>
    <dbReference type="NCBI Taxonomy" id="4460"/>
    <lineage>
        <taxon>Eukaryota</taxon>
        <taxon>Viridiplantae</taxon>
        <taxon>Streptophyta</taxon>
        <taxon>Embryophyta</taxon>
        <taxon>Tracheophyta</taxon>
        <taxon>Spermatophyta</taxon>
        <taxon>Magnoliopsida</taxon>
        <taxon>Liliopsida</taxon>
        <taxon>Araceae</taxon>
        <taxon>Aroideae</taxon>
        <taxon>Colocasieae</taxon>
        <taxon>Colocasia</taxon>
    </lineage>
</organism>
<dbReference type="PANTHER" id="PTHR43329">
    <property type="entry name" value="EPOXIDE HYDROLASE"/>
    <property type="match status" value="1"/>
</dbReference>
<evidence type="ECO:0000259" key="3">
    <source>
        <dbReference type="Pfam" id="PF00561"/>
    </source>
</evidence>
<dbReference type="InterPro" id="IPR000073">
    <property type="entry name" value="AB_hydrolase_1"/>
</dbReference>
<dbReference type="InterPro" id="IPR029058">
    <property type="entry name" value="AB_hydrolase_fold"/>
</dbReference>
<accession>A0A843UQL2</accession>
<comment type="similarity">
    <text evidence="2">Belongs to the AB hydrolase superfamily. Epoxide hydrolase family.</text>
</comment>
<protein>
    <recommendedName>
        <fullName evidence="3">AB hydrolase-1 domain-containing protein</fullName>
    </recommendedName>
</protein>
<dbReference type="Pfam" id="PF00561">
    <property type="entry name" value="Abhydrolase_1"/>
    <property type="match status" value="1"/>
</dbReference>
<gene>
    <name evidence="4" type="ORF">Taro_018110</name>
</gene>
<sequence length="91" mass="10085">MEGIEHHSVVVNGICMHVAEKGQGPVVLLLHGFPEVWYSWRHQIVGLASHGYRAVAPDLRGYGDIDAPDSAAGAHHGLARLHDIFTIWFFF</sequence>
<keyword evidence="5" id="KW-1185">Reference proteome</keyword>
<name>A0A843UQL2_COLES</name>
<reference evidence="4" key="1">
    <citation type="submission" date="2017-07" db="EMBL/GenBank/DDBJ databases">
        <title>Taro Niue Genome Assembly and Annotation.</title>
        <authorList>
            <person name="Atibalentja N."/>
            <person name="Keating K."/>
            <person name="Fields C.J."/>
        </authorList>
    </citation>
    <scope>NUCLEOTIDE SEQUENCE</scope>
    <source>
        <strain evidence="4">Niue_2</strain>
        <tissue evidence="4">Leaf</tissue>
    </source>
</reference>
<dbReference type="AlphaFoldDB" id="A0A843UQL2"/>
<dbReference type="Proteomes" id="UP000652761">
    <property type="component" value="Unassembled WGS sequence"/>
</dbReference>
<evidence type="ECO:0000256" key="2">
    <source>
        <dbReference type="ARBA" id="ARBA00038334"/>
    </source>
</evidence>
<dbReference type="EMBL" id="NMUH01000837">
    <property type="protein sequence ID" value="MQL85601.1"/>
    <property type="molecule type" value="Genomic_DNA"/>
</dbReference>
<dbReference type="SUPFAM" id="SSF53474">
    <property type="entry name" value="alpha/beta-Hydrolases"/>
    <property type="match status" value="1"/>
</dbReference>